<name>A0A0B7FCA6_THACB</name>
<keyword evidence="11" id="KW-0175">Coiled coil</keyword>
<evidence type="ECO:0000259" key="13">
    <source>
        <dbReference type="PROSITE" id="PS51722"/>
    </source>
</evidence>
<evidence type="ECO:0000256" key="7">
    <source>
        <dbReference type="ARBA" id="ARBA00023128"/>
    </source>
</evidence>
<dbReference type="InterPro" id="IPR009000">
    <property type="entry name" value="Transl_B-barrel_sf"/>
</dbReference>
<evidence type="ECO:0000313" key="14">
    <source>
        <dbReference type="EMBL" id="CEL55651.1"/>
    </source>
</evidence>
<dbReference type="FunFam" id="2.40.30.10:FF:000007">
    <property type="entry name" value="Translation initiation factor IF-2"/>
    <property type="match status" value="1"/>
</dbReference>
<dbReference type="FunFam" id="3.40.50.300:FF:000019">
    <property type="entry name" value="Translation initiation factor IF-2"/>
    <property type="match status" value="1"/>
</dbReference>
<evidence type="ECO:0000256" key="4">
    <source>
        <dbReference type="ARBA" id="ARBA00022741"/>
    </source>
</evidence>
<dbReference type="Gene3D" id="3.40.50.10050">
    <property type="entry name" value="Translation initiation factor IF- 2, domain 3"/>
    <property type="match status" value="1"/>
</dbReference>
<dbReference type="Pfam" id="PF04760">
    <property type="entry name" value="IF2_N"/>
    <property type="match status" value="1"/>
</dbReference>
<keyword evidence="3 14" id="KW-0396">Initiation factor</keyword>
<keyword evidence="5" id="KW-0648">Protein biosynthesis</keyword>
<evidence type="ECO:0000256" key="12">
    <source>
        <dbReference type="SAM" id="MobiDB-lite"/>
    </source>
</evidence>
<dbReference type="InterPro" id="IPR036925">
    <property type="entry name" value="TIF_IF2_dom3_sf"/>
</dbReference>
<dbReference type="InterPro" id="IPR023115">
    <property type="entry name" value="TIF_IF2_dom3"/>
</dbReference>
<dbReference type="PANTHER" id="PTHR43381">
    <property type="entry name" value="TRANSLATION INITIATION FACTOR IF-2-RELATED"/>
    <property type="match status" value="1"/>
</dbReference>
<keyword evidence="6" id="KW-0809">Transit peptide</keyword>
<dbReference type="SUPFAM" id="SSF52156">
    <property type="entry name" value="Initiation factor IF2/eIF5b, domain 3"/>
    <property type="match status" value="1"/>
</dbReference>
<sequence>MKRATATTQRIALDLSRAYSDSAAALPRRNWARPVTQTQSNIPDPAPLNPNHRPGLQLPWDALPRPEPGRRLGRHGQVERMRQGQGQGRRDEQGQGRRDEQGQGRRDEQGHGQSRYPQSRQGRGPMEQQGRTPREQQGRSQREQQSQAYAWPELPDLGSREQARERGPPRPNQGVRSQFQPPSTVYPRSSSPSRTSGPRTEREIKPPARSWVVSVPTPGLEEERASAGRRKDKERRGWVTKEEMEAMEADAEAARRKKAQQKVKLIEMEDRSKDVYVPTAISVSNLARLLNVRIGRLQDKMYAAGMEDTTYDHILTSDDASLLALEFGYNPVVDEDAAFDVYPEHPHPVPSSLPLRPPVVTIMGHVDHGKTTLLDTLRSASVAAGEAGGITQHIGAFSVPIKNTSQSANAPKTVTFLDTPGHAAFSAMRARGAGVTDIVVLVVAADDGVMPQTREVIELTKGGEGGVQLVVAVNKCDKPGVDTDKVKRALLAEGVQLEEFGGDVPSVEVSGLTGQGLDTLVETLSTLAEMAELRAEVDLRAHGRVLESRIDKGRGPVATVLIQRGTLKPGSSLVAGTAWARVRQMTDDKNRPIKLAKPGDAVTVAGWKDVPAAGDEVLQAEREDDAKKAIANRKRVMETRALAEDVEKINEKRRIDKALEEQEREAEAVANGDSVPVAAPEVAQLNEPEVKELKLVIKGDVSGSVEAVAGALCGIGNKIARVKIVSQTVGDVSESDIARAKAIEGTVVAFNVFASPKIKQIASQQGVPLLDENIIYKLMDEVKKRVVALLPVTYEQRVLGEATVQEIFTIALKGKATMNIAGCRITNGVIAKHAKVRVVRDGAEVYDGAIDTLKQQKKDMTEMRKGNECGMSFSNFEDIKAGDHIQTYETIEKPGVL</sequence>
<dbReference type="SUPFAM" id="SSF52540">
    <property type="entry name" value="P-loop containing nucleoside triphosphate hydrolases"/>
    <property type="match status" value="1"/>
</dbReference>
<dbReference type="PRINTS" id="PR00315">
    <property type="entry name" value="ELONGATNFCT"/>
</dbReference>
<feature type="coiled-coil region" evidence="11">
    <location>
        <begin position="244"/>
        <end position="271"/>
    </location>
</feature>
<dbReference type="GO" id="GO:0005739">
    <property type="term" value="C:mitochondrion"/>
    <property type="evidence" value="ECO:0007669"/>
    <property type="project" value="UniProtKB-SubCell"/>
</dbReference>
<feature type="domain" description="Tr-type G" evidence="13">
    <location>
        <begin position="355"/>
        <end position="534"/>
    </location>
</feature>
<dbReference type="AlphaFoldDB" id="A0A0B7FCA6"/>
<dbReference type="GO" id="GO:0005525">
    <property type="term" value="F:GTP binding"/>
    <property type="evidence" value="ECO:0007669"/>
    <property type="project" value="UniProtKB-KW"/>
</dbReference>
<dbReference type="Gene3D" id="2.40.30.10">
    <property type="entry name" value="Translation factors"/>
    <property type="match status" value="2"/>
</dbReference>
<dbReference type="InterPro" id="IPR015760">
    <property type="entry name" value="TIF_IF2"/>
</dbReference>
<accession>A0A0B7FCA6</accession>
<dbReference type="STRING" id="1108050.A0A0B7FCA6"/>
<evidence type="ECO:0000313" key="15">
    <source>
        <dbReference type="Proteomes" id="UP000059188"/>
    </source>
</evidence>
<feature type="compositionally biased region" description="Basic and acidic residues" evidence="12">
    <location>
        <begin position="76"/>
        <end position="110"/>
    </location>
</feature>
<comment type="subcellular location">
    <subcellularLocation>
        <location evidence="1">Mitochondrion</location>
    </subcellularLocation>
</comment>
<comment type="similarity">
    <text evidence="2">Belongs to the TRAFAC class translation factor GTPase superfamily. Classic translation factor GTPase family. IF-2 subfamily.</text>
</comment>
<dbReference type="InterPro" id="IPR005225">
    <property type="entry name" value="Small_GTP-bd"/>
</dbReference>
<dbReference type="FunFam" id="3.40.50.10050:FF:000001">
    <property type="entry name" value="Translation initiation factor IF-2"/>
    <property type="match status" value="1"/>
</dbReference>
<evidence type="ECO:0000256" key="5">
    <source>
        <dbReference type="ARBA" id="ARBA00022917"/>
    </source>
</evidence>
<keyword evidence="15" id="KW-1185">Reference proteome</keyword>
<dbReference type="InterPro" id="IPR000795">
    <property type="entry name" value="T_Tr_GTP-bd_dom"/>
</dbReference>
<dbReference type="CDD" id="cd03692">
    <property type="entry name" value="mtIF2_IVc"/>
    <property type="match status" value="1"/>
</dbReference>
<feature type="compositionally biased region" description="Low complexity" evidence="12">
    <location>
        <begin position="181"/>
        <end position="198"/>
    </location>
</feature>
<dbReference type="OrthoDB" id="361630at2759"/>
<dbReference type="NCBIfam" id="TIGR00487">
    <property type="entry name" value="IF-2"/>
    <property type="match status" value="1"/>
</dbReference>
<dbReference type="HAMAP" id="MF_00100_B">
    <property type="entry name" value="IF_2_B"/>
    <property type="match status" value="1"/>
</dbReference>
<dbReference type="InterPro" id="IPR027417">
    <property type="entry name" value="P-loop_NTPase"/>
</dbReference>
<dbReference type="Pfam" id="PF11987">
    <property type="entry name" value="IF-2"/>
    <property type="match status" value="1"/>
</dbReference>
<dbReference type="SUPFAM" id="SSF50447">
    <property type="entry name" value="Translation proteins"/>
    <property type="match status" value="2"/>
</dbReference>
<evidence type="ECO:0000256" key="9">
    <source>
        <dbReference type="ARBA" id="ARBA00025162"/>
    </source>
</evidence>
<gene>
    <name evidence="14" type="ORF">RSOLAG1IB_01663</name>
</gene>
<dbReference type="FunFam" id="2.40.30.10:FF:000008">
    <property type="entry name" value="Translation initiation factor IF-2"/>
    <property type="match status" value="1"/>
</dbReference>
<dbReference type="Pfam" id="PF00009">
    <property type="entry name" value="GTP_EFTU"/>
    <property type="match status" value="1"/>
</dbReference>
<organism evidence="14 15">
    <name type="scientific">Thanatephorus cucumeris (strain AG1-IB / isolate 7/3/14)</name>
    <name type="common">Lettuce bottom rot fungus</name>
    <name type="synonym">Rhizoctonia solani</name>
    <dbReference type="NCBI Taxonomy" id="1108050"/>
    <lineage>
        <taxon>Eukaryota</taxon>
        <taxon>Fungi</taxon>
        <taxon>Dikarya</taxon>
        <taxon>Basidiomycota</taxon>
        <taxon>Agaricomycotina</taxon>
        <taxon>Agaricomycetes</taxon>
        <taxon>Cantharellales</taxon>
        <taxon>Ceratobasidiaceae</taxon>
        <taxon>Rhizoctonia</taxon>
        <taxon>Rhizoctonia solani AG-1</taxon>
    </lineage>
</organism>
<dbReference type="Gene3D" id="3.40.50.300">
    <property type="entry name" value="P-loop containing nucleotide triphosphate hydrolases"/>
    <property type="match status" value="1"/>
</dbReference>
<dbReference type="Pfam" id="PF22042">
    <property type="entry name" value="EF-G_D2"/>
    <property type="match status" value="1"/>
</dbReference>
<comment type="function">
    <text evidence="9">One of the essential components for the initiation of protein synthesis. Protects formylmethionyl-tRNA from spontaneous hydrolysis and promotes its binding to the 30S ribosomal subunits. Also involved in the hydrolysis of GTP during the formation of the 70S ribosomal complex.</text>
</comment>
<dbReference type="PROSITE" id="PS51722">
    <property type="entry name" value="G_TR_2"/>
    <property type="match status" value="1"/>
</dbReference>
<feature type="compositionally biased region" description="Basic and acidic residues" evidence="12">
    <location>
        <begin position="221"/>
        <end position="237"/>
    </location>
</feature>
<dbReference type="InterPro" id="IPR044145">
    <property type="entry name" value="IF2_II"/>
</dbReference>
<dbReference type="EMBL" id="LN679101">
    <property type="protein sequence ID" value="CEL55651.1"/>
    <property type="molecule type" value="Genomic_DNA"/>
</dbReference>
<proteinExistence type="inferred from homology"/>
<feature type="compositionally biased region" description="Basic and acidic residues" evidence="12">
    <location>
        <begin position="158"/>
        <end position="168"/>
    </location>
</feature>
<evidence type="ECO:0000256" key="11">
    <source>
        <dbReference type="SAM" id="Coils"/>
    </source>
</evidence>
<dbReference type="CDD" id="cd03702">
    <property type="entry name" value="IF2_mtIF2_II"/>
    <property type="match status" value="1"/>
</dbReference>
<evidence type="ECO:0000256" key="8">
    <source>
        <dbReference type="ARBA" id="ARBA00023134"/>
    </source>
</evidence>
<keyword evidence="7" id="KW-0496">Mitochondrion</keyword>
<keyword evidence="4" id="KW-0547">Nucleotide-binding</keyword>
<evidence type="ECO:0000256" key="6">
    <source>
        <dbReference type="ARBA" id="ARBA00022946"/>
    </source>
</evidence>
<dbReference type="Proteomes" id="UP000059188">
    <property type="component" value="Unassembled WGS sequence"/>
</dbReference>
<dbReference type="GO" id="GO:0003924">
    <property type="term" value="F:GTPase activity"/>
    <property type="evidence" value="ECO:0007669"/>
    <property type="project" value="InterPro"/>
</dbReference>
<dbReference type="GO" id="GO:0003743">
    <property type="term" value="F:translation initiation factor activity"/>
    <property type="evidence" value="ECO:0007669"/>
    <property type="project" value="UniProtKB-KW"/>
</dbReference>
<evidence type="ECO:0000256" key="1">
    <source>
        <dbReference type="ARBA" id="ARBA00004173"/>
    </source>
</evidence>
<keyword evidence="8" id="KW-0342">GTP-binding</keyword>
<dbReference type="PANTHER" id="PTHR43381:SF20">
    <property type="entry name" value="TRANSLATION INITIATION FACTOR IF-2, MITOCHONDRIAL"/>
    <property type="match status" value="1"/>
</dbReference>
<feature type="region of interest" description="Disordered" evidence="12">
    <location>
        <begin position="28"/>
        <end position="237"/>
    </location>
</feature>
<dbReference type="InterPro" id="IPR000178">
    <property type="entry name" value="TF_IF2_bacterial-like"/>
</dbReference>
<evidence type="ECO:0000256" key="3">
    <source>
        <dbReference type="ARBA" id="ARBA00022540"/>
    </source>
</evidence>
<dbReference type="NCBIfam" id="TIGR00231">
    <property type="entry name" value="small_GTP"/>
    <property type="match status" value="1"/>
</dbReference>
<feature type="compositionally biased region" description="Basic and acidic residues" evidence="12">
    <location>
        <begin position="132"/>
        <end position="142"/>
    </location>
</feature>
<dbReference type="CDD" id="cd01887">
    <property type="entry name" value="IF2_eIF5B"/>
    <property type="match status" value="1"/>
</dbReference>
<reference evidence="14 15" key="1">
    <citation type="submission" date="2014-11" db="EMBL/GenBank/DDBJ databases">
        <authorList>
            <person name="Wibberg Daniel"/>
        </authorList>
    </citation>
    <scope>NUCLEOTIDE SEQUENCE [LARGE SCALE GENOMIC DNA]</scope>
    <source>
        <strain evidence="14">Rhizoctonia solani AG1-IB 7/3/14</strain>
    </source>
</reference>
<protein>
    <recommendedName>
        <fullName evidence="10">Translation initiation factor IF-2, mitochondrial</fullName>
    </recommendedName>
</protein>
<evidence type="ECO:0000256" key="10">
    <source>
        <dbReference type="ARBA" id="ARBA00044200"/>
    </source>
</evidence>
<evidence type="ECO:0000256" key="2">
    <source>
        <dbReference type="ARBA" id="ARBA00007733"/>
    </source>
</evidence>
<dbReference type="InterPro" id="IPR053905">
    <property type="entry name" value="EF-G-like_DII"/>
</dbReference>
<dbReference type="InterPro" id="IPR006847">
    <property type="entry name" value="IF2_N"/>
</dbReference>